<reference evidence="7" key="2">
    <citation type="journal article" date="2015" name="Genome Announc.">
        <title>Draft Genome Sequence of Filamentous Marine Cyanobacterium Lyngbya confervoides Strain BDU141951.</title>
        <authorList>
            <person name="Chandrababunaidu M.M."/>
            <person name="Sen D."/>
            <person name="Tripathy S."/>
        </authorList>
    </citation>
    <scope>NUCLEOTIDE SEQUENCE</scope>
    <source>
        <strain evidence="7">BDU141951</strain>
    </source>
</reference>
<evidence type="ECO:0000256" key="2">
    <source>
        <dbReference type="ARBA" id="ARBA00022741"/>
    </source>
</evidence>
<evidence type="ECO:0000313" key="7">
    <source>
        <dbReference type="EMBL" id="NEV66101.1"/>
    </source>
</evidence>
<reference evidence="7" key="3">
    <citation type="submission" date="2020-02" db="EMBL/GenBank/DDBJ databases">
        <authorList>
            <person name="Sarangi A.N."/>
            <person name="Ghosh S."/>
            <person name="Mukherjee M."/>
            <person name="Tripathy S."/>
        </authorList>
    </citation>
    <scope>NUCLEOTIDE SEQUENCE</scope>
    <source>
        <strain evidence="7">BDU141951</strain>
    </source>
</reference>
<feature type="domain" description="AAA+ ATPase" evidence="6">
    <location>
        <begin position="155"/>
        <end position="291"/>
    </location>
</feature>
<evidence type="ECO:0000256" key="1">
    <source>
        <dbReference type="ARBA" id="ARBA00022737"/>
    </source>
</evidence>
<feature type="domain" description="AAA+ ATPase" evidence="6">
    <location>
        <begin position="421"/>
        <end position="559"/>
    </location>
</feature>
<dbReference type="Pfam" id="PF17862">
    <property type="entry name" value="AAA_lid_3"/>
    <property type="match status" value="2"/>
</dbReference>
<dbReference type="FunFam" id="3.40.50.300:FF:000018">
    <property type="entry name" value="Cell division control 48"/>
    <property type="match status" value="1"/>
</dbReference>
<dbReference type="EMBL" id="JTHE02000003">
    <property type="protein sequence ID" value="NEV66101.1"/>
    <property type="molecule type" value="Genomic_DNA"/>
</dbReference>
<keyword evidence="2 4" id="KW-0547">Nucleotide-binding</keyword>
<dbReference type="InterPro" id="IPR003593">
    <property type="entry name" value="AAA+_ATPase"/>
</dbReference>
<dbReference type="Gene3D" id="3.40.50.300">
    <property type="entry name" value="P-loop containing nucleotide triphosphate hydrolases"/>
    <property type="match status" value="2"/>
</dbReference>
<dbReference type="InterPro" id="IPR003959">
    <property type="entry name" value="ATPase_AAA_core"/>
</dbReference>
<dbReference type="GO" id="GO:0016887">
    <property type="term" value="F:ATP hydrolysis activity"/>
    <property type="evidence" value="ECO:0007669"/>
    <property type="project" value="InterPro"/>
</dbReference>
<feature type="region of interest" description="Disordered" evidence="5">
    <location>
        <begin position="38"/>
        <end position="120"/>
    </location>
</feature>
<dbReference type="Pfam" id="PF00004">
    <property type="entry name" value="AAA"/>
    <property type="match status" value="2"/>
</dbReference>
<organism evidence="7">
    <name type="scientific">Lyngbya confervoides BDU141951</name>
    <dbReference type="NCBI Taxonomy" id="1574623"/>
    <lineage>
        <taxon>Bacteria</taxon>
        <taxon>Bacillati</taxon>
        <taxon>Cyanobacteriota</taxon>
        <taxon>Cyanophyceae</taxon>
        <taxon>Oscillatoriophycideae</taxon>
        <taxon>Oscillatoriales</taxon>
        <taxon>Microcoleaceae</taxon>
        <taxon>Lyngbya</taxon>
    </lineage>
</organism>
<accession>A0A0C1Y065</accession>
<dbReference type="AlphaFoldDB" id="A0A0C1Y065"/>
<dbReference type="GO" id="GO:0005524">
    <property type="term" value="F:ATP binding"/>
    <property type="evidence" value="ECO:0007669"/>
    <property type="project" value="UniProtKB-KW"/>
</dbReference>
<gene>
    <name evidence="7" type="ORF">QQ91_003115</name>
</gene>
<proteinExistence type="inferred from homology"/>
<dbReference type="SUPFAM" id="SSF52540">
    <property type="entry name" value="P-loop containing nucleoside triphosphate hydrolases"/>
    <property type="match status" value="2"/>
</dbReference>
<dbReference type="InterPro" id="IPR050168">
    <property type="entry name" value="AAA_ATPase_domain"/>
</dbReference>
<feature type="compositionally biased region" description="Low complexity" evidence="5">
    <location>
        <begin position="94"/>
        <end position="109"/>
    </location>
</feature>
<evidence type="ECO:0000256" key="5">
    <source>
        <dbReference type="SAM" id="MobiDB-lite"/>
    </source>
</evidence>
<dbReference type="PANTHER" id="PTHR23077">
    <property type="entry name" value="AAA-FAMILY ATPASE"/>
    <property type="match status" value="1"/>
</dbReference>
<name>A0A0C1Y065_9CYAN</name>
<reference evidence="7" key="1">
    <citation type="submission" date="2014-11" db="EMBL/GenBank/DDBJ databases">
        <authorList>
            <person name="Malar M.C."/>
            <person name="Sen D."/>
            <person name="Tripathy S."/>
        </authorList>
    </citation>
    <scope>NUCLEOTIDE SEQUENCE</scope>
    <source>
        <strain evidence="7">BDU141951</strain>
    </source>
</reference>
<protein>
    <submittedName>
        <fullName evidence="7">AAA family ATPase</fullName>
    </submittedName>
</protein>
<dbReference type="PROSITE" id="PS00674">
    <property type="entry name" value="AAA"/>
    <property type="match status" value="2"/>
</dbReference>
<dbReference type="PANTHER" id="PTHR23077:SF171">
    <property type="entry name" value="NUCLEAR VALOSIN-CONTAINING PROTEIN-LIKE"/>
    <property type="match status" value="1"/>
</dbReference>
<evidence type="ECO:0000256" key="3">
    <source>
        <dbReference type="ARBA" id="ARBA00022840"/>
    </source>
</evidence>
<dbReference type="FunFam" id="3.40.50.300:FF:000012">
    <property type="entry name" value="Transitional endoplasmic reticulum ATPase"/>
    <property type="match status" value="1"/>
</dbReference>
<keyword evidence="1" id="KW-0677">Repeat</keyword>
<evidence type="ECO:0000259" key="6">
    <source>
        <dbReference type="SMART" id="SM00382"/>
    </source>
</evidence>
<dbReference type="Gene3D" id="1.10.8.60">
    <property type="match status" value="2"/>
</dbReference>
<dbReference type="InterPro" id="IPR003960">
    <property type="entry name" value="ATPase_AAA_CS"/>
</dbReference>
<comment type="similarity">
    <text evidence="4">Belongs to the AAA ATPase family.</text>
</comment>
<keyword evidence="3 4" id="KW-0067">ATP-binding</keyword>
<dbReference type="InterPro" id="IPR027417">
    <property type="entry name" value="P-loop_NTPase"/>
</dbReference>
<comment type="caution">
    <text evidence="7">The sequence shown here is derived from an EMBL/GenBank/DDBJ whole genome shotgun (WGS) entry which is preliminary data.</text>
</comment>
<dbReference type="InterPro" id="IPR041569">
    <property type="entry name" value="AAA_lid_3"/>
</dbReference>
<sequence length="644" mass="68975">MNDFFKGFEQLLELAKTLEEKAENGELKTDIRVNARGLGNIPRQGNIPDIGVSRIRTPGTGDDDDSGISEEVIVTPPPADTGKSPDATDASENPTTAAASPQSPAQTPSKATPKAPEMPSLKDVGGLAAVIQELKELIEIPLKRPDVLTQLGLEPPRGVMLVGPPGTGKTLTARSLAEELGVSYIAIVGPEIMGKYYGEAEGRLRKVFEKAAKSAPCLIFIDEIDSLAPDRSKVEGEVEKRLVAQLLSLMDGFAKTQGVVVLAATNQPNHIDPALRRPGRLDREVHFRVPDRDGRLEILKIQTREMPLDGTVSLEAIADVAVGMVGADLKALCQKAAYLALRRQVPALSDPIPPDLHVSQADFAAALKEIKPSVLRSVEVESPKVAWDDIGGLENAKRTLQESVEGVLLYPELYQQTGATAPRGILLWGPPGTGKTLLAKAVAAQARANFIAVNGPELMSRWVGAAEQAVRELFIKARQAAPCVVFIDEIDTLAPARGQYQGDSGVSDRVVGQLLTELDGLQESTDVLLVGATNRRSALDPALLRAGRLDLQIEVDLPTEESRLAILQVHNSDRPLEGVDLAALAAQTDGWNGADLALLSNQAALEAIREYRASGADDPSQIHIQPQHFQAALDALQKQKQNKG</sequence>
<evidence type="ECO:0000256" key="4">
    <source>
        <dbReference type="RuleBase" id="RU003651"/>
    </source>
</evidence>
<dbReference type="CDD" id="cd19503">
    <property type="entry name" value="RecA-like_CDC48_NLV2_r1-like"/>
    <property type="match status" value="1"/>
</dbReference>
<dbReference type="SMART" id="SM00382">
    <property type="entry name" value="AAA"/>
    <property type="match status" value="2"/>
</dbReference>